<keyword evidence="3" id="KW-1185">Reference proteome</keyword>
<evidence type="ECO:0000313" key="3">
    <source>
        <dbReference type="Proteomes" id="UP001646157"/>
    </source>
</evidence>
<gene>
    <name evidence="2" type="ORF">JOC86_004371</name>
</gene>
<accession>A0ABS2NIW2</accession>
<dbReference type="Proteomes" id="UP001646157">
    <property type="component" value="Unassembled WGS sequence"/>
</dbReference>
<protein>
    <recommendedName>
        <fullName evidence="4">Glycogen biosynthesis protein GlgD</fullName>
    </recommendedName>
</protein>
<feature type="region of interest" description="Disordered" evidence="1">
    <location>
        <begin position="1"/>
        <end position="52"/>
    </location>
</feature>
<name>A0ABS2NIW2_9BACI</name>
<feature type="compositionally biased region" description="Polar residues" evidence="1">
    <location>
        <begin position="1"/>
        <end position="21"/>
    </location>
</feature>
<sequence>MTSNQGTDRHNQTTQELVKQQGKNDVEFSKDVQVGNSKHQSQKKSGKQVNKK</sequence>
<feature type="compositionally biased region" description="Basic residues" evidence="1">
    <location>
        <begin position="40"/>
        <end position="52"/>
    </location>
</feature>
<dbReference type="RefSeq" id="WP_205174953.1">
    <property type="nucleotide sequence ID" value="NZ_JAFBDZ010000005.1"/>
</dbReference>
<evidence type="ECO:0008006" key="4">
    <source>
        <dbReference type="Google" id="ProtNLM"/>
    </source>
</evidence>
<comment type="caution">
    <text evidence="2">The sequence shown here is derived from an EMBL/GenBank/DDBJ whole genome shotgun (WGS) entry which is preliminary data.</text>
</comment>
<evidence type="ECO:0000313" key="2">
    <source>
        <dbReference type="EMBL" id="MBM7587797.1"/>
    </source>
</evidence>
<dbReference type="EMBL" id="JAFBDZ010000005">
    <property type="protein sequence ID" value="MBM7587797.1"/>
    <property type="molecule type" value="Genomic_DNA"/>
</dbReference>
<proteinExistence type="predicted"/>
<reference evidence="2 3" key="1">
    <citation type="submission" date="2021-01" db="EMBL/GenBank/DDBJ databases">
        <title>Genomic Encyclopedia of Type Strains, Phase IV (KMG-IV): sequencing the most valuable type-strain genomes for metagenomic binning, comparative biology and taxonomic classification.</title>
        <authorList>
            <person name="Goeker M."/>
        </authorList>
    </citation>
    <scope>NUCLEOTIDE SEQUENCE [LARGE SCALE GENOMIC DNA]</scope>
    <source>
        <strain evidence="2 3">DSM 24834</strain>
    </source>
</reference>
<evidence type="ECO:0000256" key="1">
    <source>
        <dbReference type="SAM" id="MobiDB-lite"/>
    </source>
</evidence>
<organism evidence="2 3">
    <name type="scientific">Rossellomorea pakistanensis</name>
    <dbReference type="NCBI Taxonomy" id="992288"/>
    <lineage>
        <taxon>Bacteria</taxon>
        <taxon>Bacillati</taxon>
        <taxon>Bacillota</taxon>
        <taxon>Bacilli</taxon>
        <taxon>Bacillales</taxon>
        <taxon>Bacillaceae</taxon>
        <taxon>Rossellomorea</taxon>
    </lineage>
</organism>